<feature type="transmembrane region" description="Helical" evidence="7">
    <location>
        <begin position="119"/>
        <end position="139"/>
    </location>
</feature>
<dbReference type="GO" id="GO:0005737">
    <property type="term" value="C:cytoplasm"/>
    <property type="evidence" value="ECO:0007669"/>
    <property type="project" value="UniProtKB-ARBA"/>
</dbReference>
<reference evidence="9" key="1">
    <citation type="journal article" date="2019" name="Nat. Commun.">
        <title>The genome of broomcorn millet.</title>
        <authorList>
            <person name="Zou C."/>
            <person name="Miki D."/>
            <person name="Li D."/>
            <person name="Tang Q."/>
            <person name="Xiao L."/>
            <person name="Rajput S."/>
            <person name="Deng P."/>
            <person name="Jia W."/>
            <person name="Huang R."/>
            <person name="Zhang M."/>
            <person name="Sun Y."/>
            <person name="Hu J."/>
            <person name="Fu X."/>
            <person name="Schnable P.S."/>
            <person name="Li F."/>
            <person name="Zhang H."/>
            <person name="Feng B."/>
            <person name="Zhu X."/>
            <person name="Liu R."/>
            <person name="Schnable J.C."/>
            <person name="Zhu J.-K."/>
            <person name="Zhang H."/>
        </authorList>
    </citation>
    <scope>NUCLEOTIDE SEQUENCE [LARGE SCALE GENOMIC DNA]</scope>
</reference>
<dbReference type="AlphaFoldDB" id="A0A3L6PK55"/>
<comment type="similarity">
    <text evidence="2">Belongs to the plant DMP1 protein family.</text>
</comment>
<feature type="transmembrane region" description="Helical" evidence="7">
    <location>
        <begin position="331"/>
        <end position="350"/>
    </location>
</feature>
<dbReference type="Pfam" id="PF05078">
    <property type="entry name" value="DUF679"/>
    <property type="match status" value="2"/>
</dbReference>
<keyword evidence="5 7" id="KW-0472">Membrane</keyword>
<sequence>MKQLFGKSLGTVASLSKLLPTGTTLAFQTMAPAFTKGGECQDQDVNFAFTWGLISFLTVLCAPLSFTDSVTNKHGVTYYGVATPRGFKLFNQDLRRLKPAGGESIGHLRRRMKMNALDFLHAVVSAAVFVALAFCDAGVKRCLVKQESRPWKDFLTHLPLERKGIGDDGIPDPEAHDTSHKTRWRFDKSLVTAAGLSKLLPAGTTLAFQTIAPSFTRGGECKRHGVNFAFTWGLIGFLTVLCAALSFTDSITDKDGTYYGIATPRGFRLFDHHPTREGEEEWEELKRRKRIKLRDCWHALLSAAVFVEIAFCDAGVQECLVPKESSQWREFITLLPLAVGFVASFVSIIFPSNRKGIGQEGALTLDQVEAKKDEANNDTAAAAATTTTTTTTKTWKKSSVSTQVAPSSSTARDEQPGSVPV</sequence>
<evidence type="ECO:0000256" key="3">
    <source>
        <dbReference type="ARBA" id="ARBA00022692"/>
    </source>
</evidence>
<evidence type="ECO:0000256" key="2">
    <source>
        <dbReference type="ARBA" id="ARBA00008707"/>
    </source>
</evidence>
<evidence type="ECO:0000256" key="7">
    <source>
        <dbReference type="SAM" id="Phobius"/>
    </source>
</evidence>
<comment type="caution">
    <text evidence="8">The sequence shown here is derived from an EMBL/GenBank/DDBJ whole genome shotgun (WGS) entry which is preliminary data.</text>
</comment>
<feature type="region of interest" description="Disordered" evidence="6">
    <location>
        <begin position="375"/>
        <end position="421"/>
    </location>
</feature>
<dbReference type="GO" id="GO:0016020">
    <property type="term" value="C:membrane"/>
    <property type="evidence" value="ECO:0007669"/>
    <property type="project" value="UniProtKB-SubCell"/>
</dbReference>
<dbReference type="PANTHER" id="PTHR31621:SF27">
    <property type="entry name" value="OS01G0368500 PROTEIN"/>
    <property type="match status" value="1"/>
</dbReference>
<evidence type="ECO:0000256" key="6">
    <source>
        <dbReference type="SAM" id="MobiDB-lite"/>
    </source>
</evidence>
<feature type="transmembrane region" description="Helical" evidence="7">
    <location>
        <begin position="296"/>
        <end position="316"/>
    </location>
</feature>
<dbReference type="PANTHER" id="PTHR31621">
    <property type="entry name" value="PROTEIN DMP3"/>
    <property type="match status" value="1"/>
</dbReference>
<dbReference type="EMBL" id="PQIB02000017">
    <property type="protein sequence ID" value="RLM58008.1"/>
    <property type="molecule type" value="Genomic_DNA"/>
</dbReference>
<keyword evidence="3 7" id="KW-0812">Transmembrane</keyword>
<evidence type="ECO:0000313" key="9">
    <source>
        <dbReference type="Proteomes" id="UP000275267"/>
    </source>
</evidence>
<name>A0A3L6PK55_PANMI</name>
<comment type="subcellular location">
    <subcellularLocation>
        <location evidence="1">Membrane</location>
        <topology evidence="1">Multi-pass membrane protein</topology>
    </subcellularLocation>
</comment>
<dbReference type="GO" id="GO:0010256">
    <property type="term" value="P:endomembrane system organization"/>
    <property type="evidence" value="ECO:0007669"/>
    <property type="project" value="TreeGrafter"/>
</dbReference>
<evidence type="ECO:0000313" key="8">
    <source>
        <dbReference type="EMBL" id="RLM58008.1"/>
    </source>
</evidence>
<feature type="transmembrane region" description="Helical" evidence="7">
    <location>
        <begin position="229"/>
        <end position="247"/>
    </location>
</feature>
<evidence type="ECO:0000256" key="4">
    <source>
        <dbReference type="ARBA" id="ARBA00022989"/>
    </source>
</evidence>
<feature type="transmembrane region" description="Helical" evidence="7">
    <location>
        <begin position="47"/>
        <end position="66"/>
    </location>
</feature>
<dbReference type="InterPro" id="IPR007770">
    <property type="entry name" value="DMP"/>
</dbReference>
<evidence type="ECO:0000256" key="5">
    <source>
        <dbReference type="ARBA" id="ARBA00023136"/>
    </source>
</evidence>
<proteinExistence type="inferred from homology"/>
<dbReference type="STRING" id="4540.A0A3L6PK55"/>
<organism evidence="8 9">
    <name type="scientific">Panicum miliaceum</name>
    <name type="common">Proso millet</name>
    <name type="synonym">Broomcorn millet</name>
    <dbReference type="NCBI Taxonomy" id="4540"/>
    <lineage>
        <taxon>Eukaryota</taxon>
        <taxon>Viridiplantae</taxon>
        <taxon>Streptophyta</taxon>
        <taxon>Embryophyta</taxon>
        <taxon>Tracheophyta</taxon>
        <taxon>Spermatophyta</taxon>
        <taxon>Magnoliopsida</taxon>
        <taxon>Liliopsida</taxon>
        <taxon>Poales</taxon>
        <taxon>Poaceae</taxon>
        <taxon>PACMAD clade</taxon>
        <taxon>Panicoideae</taxon>
        <taxon>Panicodae</taxon>
        <taxon>Paniceae</taxon>
        <taxon>Panicinae</taxon>
        <taxon>Panicum</taxon>
        <taxon>Panicum sect. Panicum</taxon>
    </lineage>
</organism>
<dbReference type="OrthoDB" id="762629at2759"/>
<dbReference type="Proteomes" id="UP000275267">
    <property type="component" value="Unassembled WGS sequence"/>
</dbReference>
<keyword evidence="4 7" id="KW-1133">Transmembrane helix</keyword>
<feature type="compositionally biased region" description="Low complexity" evidence="6">
    <location>
        <begin position="379"/>
        <end position="410"/>
    </location>
</feature>
<keyword evidence="9" id="KW-1185">Reference proteome</keyword>
<gene>
    <name evidence="8" type="ORF">C2845_PM18G01400</name>
</gene>
<accession>A0A3L6PK55</accession>
<evidence type="ECO:0000256" key="1">
    <source>
        <dbReference type="ARBA" id="ARBA00004141"/>
    </source>
</evidence>
<protein>
    <submittedName>
        <fullName evidence="8">Uncharacterized protein</fullName>
    </submittedName>
</protein>